<dbReference type="PROSITE" id="PS51007">
    <property type="entry name" value="CYTC"/>
    <property type="match status" value="1"/>
</dbReference>
<gene>
    <name evidence="9" type="ORF">LY01_00404</name>
</gene>
<feature type="domain" description="Cytochrome c" evidence="8">
    <location>
        <begin position="275"/>
        <end position="415"/>
    </location>
</feature>
<evidence type="ECO:0000256" key="5">
    <source>
        <dbReference type="ARBA" id="ARBA00023002"/>
    </source>
</evidence>
<evidence type="ECO:0000256" key="3">
    <source>
        <dbReference type="ARBA" id="ARBA00022723"/>
    </source>
</evidence>
<proteinExistence type="predicted"/>
<evidence type="ECO:0000256" key="4">
    <source>
        <dbReference type="ARBA" id="ARBA00022729"/>
    </source>
</evidence>
<keyword evidence="10" id="KW-1185">Reference proteome</keyword>
<dbReference type="InterPro" id="IPR009056">
    <property type="entry name" value="Cyt_c-like_dom"/>
</dbReference>
<keyword evidence="5" id="KW-0560">Oxidoreductase</keyword>
<dbReference type="PANTHER" id="PTHR30600">
    <property type="entry name" value="CYTOCHROME C PEROXIDASE-RELATED"/>
    <property type="match status" value="1"/>
</dbReference>
<organism evidence="9 10">
    <name type="scientific">Nonlabens xylanidelens</name>
    <dbReference type="NCBI Taxonomy" id="191564"/>
    <lineage>
        <taxon>Bacteria</taxon>
        <taxon>Pseudomonadati</taxon>
        <taxon>Bacteroidota</taxon>
        <taxon>Flavobacteriia</taxon>
        <taxon>Flavobacteriales</taxon>
        <taxon>Flavobacteriaceae</taxon>
        <taxon>Nonlabens</taxon>
    </lineage>
</organism>
<evidence type="ECO:0000313" key="9">
    <source>
        <dbReference type="EMBL" id="PPK96581.1"/>
    </source>
</evidence>
<protein>
    <submittedName>
        <fullName evidence="9">Cytochrome c peroxidase</fullName>
    </submittedName>
</protein>
<evidence type="ECO:0000256" key="2">
    <source>
        <dbReference type="ARBA" id="ARBA00022617"/>
    </source>
</evidence>
<keyword evidence="9" id="KW-0575">Peroxidase</keyword>
<dbReference type="PANTHER" id="PTHR30600:SF10">
    <property type="entry name" value="BLL6722 PROTEIN"/>
    <property type="match status" value="1"/>
</dbReference>
<evidence type="ECO:0000256" key="7">
    <source>
        <dbReference type="PROSITE-ProRule" id="PRU00433"/>
    </source>
</evidence>
<evidence type="ECO:0000256" key="1">
    <source>
        <dbReference type="ARBA" id="ARBA00004196"/>
    </source>
</evidence>
<comment type="caution">
    <text evidence="9">The sequence shown here is derived from an EMBL/GenBank/DDBJ whole genome shotgun (WGS) entry which is preliminary data.</text>
</comment>
<keyword evidence="6 7" id="KW-0408">Iron</keyword>
<dbReference type="OrthoDB" id="9805202at2"/>
<dbReference type="InterPro" id="IPR051395">
    <property type="entry name" value="Cytochrome_c_Peroxidase/MauG"/>
</dbReference>
<keyword evidence="4" id="KW-0732">Signal</keyword>
<reference evidence="9 10" key="1">
    <citation type="submission" date="2018-02" db="EMBL/GenBank/DDBJ databases">
        <title>Genomic Encyclopedia of Archaeal and Bacterial Type Strains, Phase II (KMG-II): from individual species to whole genera.</title>
        <authorList>
            <person name="Goeker M."/>
        </authorList>
    </citation>
    <scope>NUCLEOTIDE SEQUENCE [LARGE SCALE GENOMIC DNA]</scope>
    <source>
        <strain evidence="9 10">DSM 16809</strain>
    </source>
</reference>
<evidence type="ECO:0000259" key="8">
    <source>
        <dbReference type="PROSITE" id="PS51007"/>
    </source>
</evidence>
<dbReference type="GO" id="GO:0046872">
    <property type="term" value="F:metal ion binding"/>
    <property type="evidence" value="ECO:0007669"/>
    <property type="project" value="UniProtKB-KW"/>
</dbReference>
<comment type="subcellular location">
    <subcellularLocation>
        <location evidence="1">Cell envelope</location>
    </subcellularLocation>
</comment>
<sequence length="448" mass="49404">MKNFYLLSIIFLLLISCDDTDDYEIARSELDIRLDDLLEERANGEGKGFFILPESDDFNAIPQDPLNPLNTYKVALGQFLVHETAAGGVPKMEQMEGTYSCASCHPVASSFYAGVRQGVGESGIGFGFAGEGRRIDLTMPLDSVDLQPVRPPTLLNVAYQETALWNGMLGATGPNVGTESRWTAAGIPENNLGFQGVEMQGLIGQTTHRLKIDEEFINNNGYRWLFNKAFEDVAEVDRYTPQNAALAIAAFNRTLLASRSRWQFYLKGDYTALTDKEKRGAIVFADKGQCMNCHTGPALKDQEFHAFGFGHFDDSIDAVVLDDAGFDDVKKGRGGFTGNSADDYKFKTPTLYNLKDAGFYGHGSTFSTIEEVIRYKNGASLQDNNAINNIAVEKGTLNLTEEEISDLVFFVENSLYDPELSRYVPESVKSGNCFPNADDQSKLDLGCD</sequence>
<dbReference type="Gene3D" id="1.10.760.10">
    <property type="entry name" value="Cytochrome c-like domain"/>
    <property type="match status" value="2"/>
</dbReference>
<keyword evidence="3 7" id="KW-0479">Metal-binding</keyword>
<dbReference type="Pfam" id="PF03150">
    <property type="entry name" value="CCP_MauG"/>
    <property type="match status" value="1"/>
</dbReference>
<dbReference type="InterPro" id="IPR036909">
    <property type="entry name" value="Cyt_c-like_dom_sf"/>
</dbReference>
<dbReference type="GO" id="GO:0004130">
    <property type="term" value="F:cytochrome-c peroxidase activity"/>
    <property type="evidence" value="ECO:0007669"/>
    <property type="project" value="TreeGrafter"/>
</dbReference>
<dbReference type="EMBL" id="PTJE01000001">
    <property type="protein sequence ID" value="PPK96581.1"/>
    <property type="molecule type" value="Genomic_DNA"/>
</dbReference>
<dbReference type="PROSITE" id="PS51257">
    <property type="entry name" value="PROKAR_LIPOPROTEIN"/>
    <property type="match status" value="1"/>
</dbReference>
<dbReference type="GO" id="GO:0009055">
    <property type="term" value="F:electron transfer activity"/>
    <property type="evidence" value="ECO:0007669"/>
    <property type="project" value="InterPro"/>
</dbReference>
<dbReference type="SUPFAM" id="SSF46626">
    <property type="entry name" value="Cytochrome c"/>
    <property type="match status" value="2"/>
</dbReference>
<keyword evidence="2 7" id="KW-0349">Heme</keyword>
<name>A0A2S6IQY4_9FLAO</name>
<dbReference type="RefSeq" id="WP_104514132.1">
    <property type="nucleotide sequence ID" value="NZ_MQVW01000027.1"/>
</dbReference>
<accession>A0A2S6IQY4</accession>
<dbReference type="InterPro" id="IPR004852">
    <property type="entry name" value="Di-haem_cyt_c_peroxidsae"/>
</dbReference>
<dbReference type="GO" id="GO:0030313">
    <property type="term" value="C:cell envelope"/>
    <property type="evidence" value="ECO:0007669"/>
    <property type="project" value="UniProtKB-SubCell"/>
</dbReference>
<evidence type="ECO:0000256" key="6">
    <source>
        <dbReference type="ARBA" id="ARBA00023004"/>
    </source>
</evidence>
<dbReference type="Proteomes" id="UP000239002">
    <property type="component" value="Unassembled WGS sequence"/>
</dbReference>
<dbReference type="GO" id="GO:0020037">
    <property type="term" value="F:heme binding"/>
    <property type="evidence" value="ECO:0007669"/>
    <property type="project" value="InterPro"/>
</dbReference>
<dbReference type="AlphaFoldDB" id="A0A2S6IQY4"/>
<evidence type="ECO:0000313" key="10">
    <source>
        <dbReference type="Proteomes" id="UP000239002"/>
    </source>
</evidence>